<reference evidence="2" key="1">
    <citation type="submission" date="2009-08" db="EMBL/GenBank/DDBJ databases">
        <authorList>
            <person name="Cheung F."/>
            <person name="Xiao Y."/>
            <person name="Chan A."/>
            <person name="Moskal W."/>
            <person name="Town C.D."/>
        </authorList>
    </citation>
    <scope>NUCLEOTIDE SEQUENCE</scope>
</reference>
<dbReference type="AlphaFoldDB" id="C6TJQ7"/>
<keyword evidence="5" id="KW-1185">Reference proteome</keyword>
<reference evidence="3" key="4">
    <citation type="submission" date="2018-07" db="EMBL/GenBank/DDBJ databases">
        <title>WGS assembly of Glycine max.</title>
        <authorList>
            <person name="Schmutz J."/>
            <person name="Cannon S."/>
            <person name="Schlueter J."/>
            <person name="Ma J."/>
            <person name="Mitros T."/>
            <person name="Nelson W."/>
            <person name="Hyten D."/>
            <person name="Song Q."/>
            <person name="Thelen J."/>
            <person name="Cheng J."/>
            <person name="Xu D."/>
            <person name="Hellsten U."/>
            <person name="May G."/>
            <person name="Yu Y."/>
            <person name="Sakurai T."/>
            <person name="Umezawa T."/>
            <person name="Bhattacharyya M."/>
            <person name="Sandhu D."/>
            <person name="Valliyodan B."/>
            <person name="Lindquist E."/>
            <person name="Peto M."/>
            <person name="Grant D."/>
            <person name="Shu S."/>
            <person name="Goodstein D."/>
            <person name="Barry K."/>
            <person name="Futrell-Griggs M."/>
            <person name="Abernathy B."/>
            <person name="Du J."/>
            <person name="Tian Z."/>
            <person name="Zhu L."/>
            <person name="Gill N."/>
            <person name="Joshi T."/>
            <person name="Libault M."/>
            <person name="Sethuraman A."/>
            <person name="Zhang X."/>
            <person name="Shinozaki K."/>
            <person name="Nguyen H."/>
            <person name="Wing R."/>
            <person name="Cregan P."/>
            <person name="Specht J."/>
            <person name="Grimwood J."/>
            <person name="Rokhsar D."/>
            <person name="Stacey G."/>
            <person name="Shoemaker R."/>
            <person name="Jackson S."/>
        </authorList>
    </citation>
    <scope>NUCLEOTIDE SEQUENCE</scope>
    <source>
        <tissue evidence="3">Callus</tissue>
    </source>
</reference>
<proteinExistence type="evidence at transcript level"/>
<dbReference type="PaxDb" id="3847-GLYMA02G06882.1"/>
<dbReference type="Proteomes" id="UP000008827">
    <property type="component" value="Chromosome 2"/>
</dbReference>
<organism evidence="2">
    <name type="scientific">Glycine max</name>
    <name type="common">Soybean</name>
    <name type="synonym">Glycine hispida</name>
    <dbReference type="NCBI Taxonomy" id="3847"/>
    <lineage>
        <taxon>Eukaryota</taxon>
        <taxon>Viridiplantae</taxon>
        <taxon>Streptophyta</taxon>
        <taxon>Embryophyta</taxon>
        <taxon>Tracheophyta</taxon>
        <taxon>Spermatophyta</taxon>
        <taxon>Magnoliopsida</taxon>
        <taxon>eudicotyledons</taxon>
        <taxon>Gunneridae</taxon>
        <taxon>Pentapetalae</taxon>
        <taxon>rosids</taxon>
        <taxon>fabids</taxon>
        <taxon>Fabales</taxon>
        <taxon>Fabaceae</taxon>
        <taxon>Papilionoideae</taxon>
        <taxon>50 kb inversion clade</taxon>
        <taxon>NPAAA clade</taxon>
        <taxon>indigoferoid/millettioid clade</taxon>
        <taxon>Phaseoleae</taxon>
        <taxon>Glycine</taxon>
        <taxon>Glycine subgen. Soja</taxon>
    </lineage>
</organism>
<gene>
    <name evidence="3" type="ORF">GLYMA_02G061800</name>
</gene>
<dbReference type="Gramene" id="KRH70008">
    <property type="protein sequence ID" value="KRH70008"/>
    <property type="gene ID" value="GLYMA_02G061800"/>
</dbReference>
<feature type="signal peptide" evidence="1">
    <location>
        <begin position="1"/>
        <end position="29"/>
    </location>
</feature>
<dbReference type="InParanoid" id="C6TJQ7"/>
<evidence type="ECO:0000313" key="5">
    <source>
        <dbReference type="Proteomes" id="UP000008827"/>
    </source>
</evidence>
<sequence>MLSTMTKLARYHTLCCCTLLLLSIFQSRFRSGYRESHFPLSFSSDSEGNILLTSSFMFYCWEMVSVSFGQLFYSNICR</sequence>
<reference evidence="3 4" key="2">
    <citation type="journal article" date="2010" name="Nature">
        <title>Genome sequence of the palaeopolyploid soybean.</title>
        <authorList>
            <person name="Schmutz J."/>
            <person name="Cannon S.B."/>
            <person name="Schlueter J."/>
            <person name="Ma J."/>
            <person name="Mitros T."/>
            <person name="Nelson W."/>
            <person name="Hyten D.L."/>
            <person name="Song Q."/>
            <person name="Thelen J.J."/>
            <person name="Cheng J."/>
            <person name="Xu D."/>
            <person name="Hellsten U."/>
            <person name="May G.D."/>
            <person name="Yu Y."/>
            <person name="Sakurai T."/>
            <person name="Umezawa T."/>
            <person name="Bhattacharyya M.K."/>
            <person name="Sandhu D."/>
            <person name="Valliyodan B."/>
            <person name="Lindquist E."/>
            <person name="Peto M."/>
            <person name="Grant D."/>
            <person name="Shu S."/>
            <person name="Goodstein D."/>
            <person name="Barry K."/>
            <person name="Futrell-Griggs M."/>
            <person name="Abernathy B."/>
            <person name="Du J."/>
            <person name="Tian Z."/>
            <person name="Zhu L."/>
            <person name="Gill N."/>
            <person name="Joshi T."/>
            <person name="Libault M."/>
            <person name="Sethuraman A."/>
            <person name="Zhang X.-C."/>
            <person name="Shinozaki K."/>
            <person name="Nguyen H.T."/>
            <person name="Wing R.A."/>
            <person name="Cregan P."/>
            <person name="Specht J."/>
            <person name="Grimwood J."/>
            <person name="Rokhsar D."/>
            <person name="Stacey G."/>
            <person name="Shoemaker R.C."/>
            <person name="Jackson S.A."/>
        </authorList>
    </citation>
    <scope>NUCLEOTIDE SEQUENCE [LARGE SCALE GENOMIC DNA]</scope>
    <source>
        <strain evidence="4">cv. Williams 82</strain>
        <tissue evidence="3">Callus</tissue>
    </source>
</reference>
<dbReference type="EnsemblPlants" id="KRH70008">
    <property type="protein sequence ID" value="KRH70008"/>
    <property type="gene ID" value="GLYMA_02G061800"/>
</dbReference>
<dbReference type="EMBL" id="BT097907">
    <property type="protein sequence ID" value="ACU23147.1"/>
    <property type="molecule type" value="mRNA"/>
</dbReference>
<evidence type="ECO:0000313" key="3">
    <source>
        <dbReference type="EMBL" id="KRH70008.1"/>
    </source>
</evidence>
<evidence type="ECO:0000313" key="2">
    <source>
        <dbReference type="EMBL" id="ACU23147.1"/>
    </source>
</evidence>
<name>C6TJQ7_SOYBN</name>
<protein>
    <recommendedName>
        <fullName evidence="6">Secreted protein</fullName>
    </recommendedName>
</protein>
<evidence type="ECO:0000256" key="1">
    <source>
        <dbReference type="SAM" id="SignalP"/>
    </source>
</evidence>
<keyword evidence="1" id="KW-0732">Signal</keyword>
<accession>C6TJQ7</accession>
<dbReference type="EMBL" id="CM000835">
    <property type="protein sequence ID" value="KRH70008.1"/>
    <property type="molecule type" value="Genomic_DNA"/>
</dbReference>
<feature type="chain" id="PRO_5014569303" description="Secreted protein" evidence="1">
    <location>
        <begin position="30"/>
        <end position="78"/>
    </location>
</feature>
<evidence type="ECO:0000313" key="4">
    <source>
        <dbReference type="EnsemblPlants" id="KRH70008"/>
    </source>
</evidence>
<reference evidence="4" key="3">
    <citation type="submission" date="2018-02" db="UniProtKB">
        <authorList>
            <consortium name="EnsemblPlants"/>
        </authorList>
    </citation>
    <scope>IDENTIFICATION</scope>
    <source>
        <strain evidence="4">Williams 82</strain>
    </source>
</reference>
<dbReference type="HOGENOM" id="CLU_2626870_0_0_1"/>
<evidence type="ECO:0008006" key="6">
    <source>
        <dbReference type="Google" id="ProtNLM"/>
    </source>
</evidence>